<keyword evidence="5" id="KW-0500">Molybdenum</keyword>
<evidence type="ECO:0000256" key="4">
    <source>
        <dbReference type="ARBA" id="ARBA00023150"/>
    </source>
</evidence>
<dbReference type="SMART" id="SM00852">
    <property type="entry name" value="MoCF_biosynth"/>
    <property type="match status" value="2"/>
</dbReference>
<proteinExistence type="inferred from homology"/>
<dbReference type="Pfam" id="PF03453">
    <property type="entry name" value="MoeA_N"/>
    <property type="match status" value="1"/>
</dbReference>
<evidence type="ECO:0000313" key="9">
    <source>
        <dbReference type="Proteomes" id="UP000472727"/>
    </source>
</evidence>
<dbReference type="PROSITE" id="PS01078">
    <property type="entry name" value="MOCF_BIOSYNTHESIS_1"/>
    <property type="match status" value="1"/>
</dbReference>
<comment type="cofactor">
    <cofactor evidence="5">
        <name>Mg(2+)</name>
        <dbReference type="ChEBI" id="CHEBI:18420"/>
    </cofactor>
</comment>
<dbReference type="InterPro" id="IPR001453">
    <property type="entry name" value="MoaB/Mog_dom"/>
</dbReference>
<dbReference type="FunFam" id="2.170.190.11:FF:000001">
    <property type="entry name" value="Molybdopterin molybdenumtransferase"/>
    <property type="match status" value="1"/>
</dbReference>
<dbReference type="Pfam" id="PF03454">
    <property type="entry name" value="MoeA_C"/>
    <property type="match status" value="1"/>
</dbReference>
<dbReference type="PROSITE" id="PS01079">
    <property type="entry name" value="MOCF_BIOSYNTHESIS_2"/>
    <property type="match status" value="1"/>
</dbReference>
<evidence type="ECO:0000256" key="1">
    <source>
        <dbReference type="ARBA" id="ARBA00005046"/>
    </source>
</evidence>
<dbReference type="Pfam" id="PF00994">
    <property type="entry name" value="MoCF_biosynth"/>
    <property type="match status" value="2"/>
</dbReference>
<keyword evidence="4 5" id="KW-0501">Molybdenum cofactor biosynthesis</keyword>
<comment type="function">
    <text evidence="5">Catalyzes two steps in the biosynthesis of the molybdenum cofactor. In the first step, molybdopterin is adenylated. Subsequently, molybdate is inserted into adenylated molybdopterin and AMP is released.</text>
</comment>
<dbReference type="InterPro" id="IPR005110">
    <property type="entry name" value="MoeA_linker/N"/>
</dbReference>
<gene>
    <name evidence="8" type="ORF">TWF106_006994</name>
</gene>
<evidence type="ECO:0000256" key="5">
    <source>
        <dbReference type="RuleBase" id="RU365090"/>
    </source>
</evidence>
<evidence type="ECO:0000256" key="2">
    <source>
        <dbReference type="ARBA" id="ARBA00007589"/>
    </source>
</evidence>
<dbReference type="InterPro" id="IPR008284">
    <property type="entry name" value="MoCF_biosynth_CS"/>
</dbReference>
<keyword evidence="5" id="KW-0460">Magnesium</keyword>
<dbReference type="InterPro" id="IPR005111">
    <property type="entry name" value="MoeA_C_domain_IV"/>
</dbReference>
<evidence type="ECO:0000313" key="8">
    <source>
        <dbReference type="EMBL" id="KAF3219574.1"/>
    </source>
</evidence>
<dbReference type="PANTHER" id="PTHR10192:SF5">
    <property type="entry name" value="GEPHYRIN"/>
    <property type="match status" value="1"/>
</dbReference>
<evidence type="ECO:0000256" key="6">
    <source>
        <dbReference type="SAM" id="MobiDB-lite"/>
    </source>
</evidence>
<dbReference type="GO" id="GO:0005829">
    <property type="term" value="C:cytosol"/>
    <property type="evidence" value="ECO:0007669"/>
    <property type="project" value="TreeGrafter"/>
</dbReference>
<comment type="similarity">
    <text evidence="3">In the C-terminal section; belongs to the MoeA family.</text>
</comment>
<dbReference type="GO" id="GO:0061599">
    <property type="term" value="F:molybdopterin molybdotransferase activity"/>
    <property type="evidence" value="ECO:0007669"/>
    <property type="project" value="UniProtKB-UniRule"/>
</dbReference>
<dbReference type="NCBIfam" id="TIGR00177">
    <property type="entry name" value="molyb_syn"/>
    <property type="match status" value="2"/>
</dbReference>
<comment type="catalytic activity">
    <reaction evidence="5">
        <text>adenylyl-molybdopterin + molybdate = Mo-molybdopterin + AMP + H(+)</text>
        <dbReference type="Rhea" id="RHEA:35047"/>
        <dbReference type="ChEBI" id="CHEBI:15378"/>
        <dbReference type="ChEBI" id="CHEBI:36264"/>
        <dbReference type="ChEBI" id="CHEBI:62727"/>
        <dbReference type="ChEBI" id="CHEBI:71302"/>
        <dbReference type="ChEBI" id="CHEBI:456215"/>
    </reaction>
</comment>
<dbReference type="GO" id="GO:0006777">
    <property type="term" value="P:Mo-molybdopterin cofactor biosynthetic process"/>
    <property type="evidence" value="ECO:0007669"/>
    <property type="project" value="UniProtKB-UniRule"/>
</dbReference>
<dbReference type="AlphaFoldDB" id="A0A7C8QMJ7"/>
<dbReference type="FunFam" id="3.40.980.10:FF:000011">
    <property type="entry name" value="Molybdopterin molybdenumtransferase"/>
    <property type="match status" value="1"/>
</dbReference>
<dbReference type="GO" id="GO:0005524">
    <property type="term" value="F:ATP binding"/>
    <property type="evidence" value="ECO:0007669"/>
    <property type="project" value="UniProtKB-UniRule"/>
</dbReference>
<feature type="region of interest" description="Disordered" evidence="6">
    <location>
        <begin position="185"/>
        <end position="246"/>
    </location>
</feature>
<dbReference type="InterPro" id="IPR036425">
    <property type="entry name" value="MoaB/Mog-like_dom_sf"/>
</dbReference>
<dbReference type="CDD" id="cd00886">
    <property type="entry name" value="MogA_MoaB"/>
    <property type="match status" value="1"/>
</dbReference>
<dbReference type="PANTHER" id="PTHR10192">
    <property type="entry name" value="MOLYBDOPTERIN BIOSYNTHESIS PROTEIN"/>
    <property type="match status" value="1"/>
</dbReference>
<dbReference type="Gene3D" id="3.90.105.10">
    <property type="entry name" value="Molybdopterin biosynthesis moea protein, domain 2"/>
    <property type="match status" value="1"/>
</dbReference>
<dbReference type="EMBL" id="WIWS01000036">
    <property type="protein sequence ID" value="KAF3219574.1"/>
    <property type="molecule type" value="Genomic_DNA"/>
</dbReference>
<dbReference type="SUPFAM" id="SSF63867">
    <property type="entry name" value="MoeA C-terminal domain-like"/>
    <property type="match status" value="1"/>
</dbReference>
<comment type="pathway">
    <text evidence="1 5">Cofactor biosynthesis; molybdopterin biosynthesis.</text>
</comment>
<dbReference type="Gene3D" id="2.40.340.10">
    <property type="entry name" value="MoeA, C-terminal, domain IV"/>
    <property type="match status" value="1"/>
</dbReference>
<feature type="domain" description="MoaB/Mog" evidence="7">
    <location>
        <begin position="10"/>
        <end position="163"/>
    </location>
</feature>
<sequence>MSATKELTIGLLIVSDTAAADHATDRAIDTLTAVIAEANAQIHNNAYEWLVEERRIIPDDTEKIQEKIKDWCDNKALSLILTTGGTGFAKRDVTPEAVSELLDKTASGLVHGMLAASLKITPFAIMSRPVAGVRGDTVIVTLPGSPKGAKENLESIIKLLPHACIQAAGGDSRVLHSGGIKKLEKEAGVAPSSRAHDHHSHLHESGGLASDDAVGMTSGCGHHHGGGGHHAPTPRTQQGGELKSNDLTGDVARRHRSSPYPMISVKEAHKLVVENIPGPEIVKRKVDSNLVGYILAEEVRAKESVPAFRASIVDGYAIVHTDGVGIYPVVGVSHAAPGEIKPLEAGQIARITTGAPLPPGATAVVMVEDTRIAKTTDDGTEELEIEILASGLAELENVREVGSDMKTGDLLLSKGAEITAVGGEIGLLSSVGIVEVEVYRKPVVGVLSTGDEIVQHDRAGDLSIGEVRDSNRPTLLAAITARGFEAIDLGIAKDQPGTLEDVLKDALSKVDVIITTGGVSMGEKDLLKPTIERTFDGTIHFGRVAMKPGKPTTFATIPTEGNISRPIFSLPGNPASATVTFHLFVLPALRQLSGFIGEDIHLAKALVTVEEDLVLDPRPEYHRAAIRIDRSGGLVARSTGGQRSSRIGSMEAANALLCLPGLSEVGDKRTRIPRGDKVEALIIGELKWPIVVAGKVE</sequence>
<comment type="catalytic activity">
    <reaction evidence="5">
        <text>molybdopterin + ATP + H(+) = adenylyl-molybdopterin + diphosphate</text>
        <dbReference type="Rhea" id="RHEA:31331"/>
        <dbReference type="ChEBI" id="CHEBI:15378"/>
        <dbReference type="ChEBI" id="CHEBI:30616"/>
        <dbReference type="ChEBI" id="CHEBI:33019"/>
        <dbReference type="ChEBI" id="CHEBI:58698"/>
        <dbReference type="ChEBI" id="CHEBI:62727"/>
    </reaction>
</comment>
<keyword evidence="5" id="KW-0479">Metal-binding</keyword>
<dbReference type="SUPFAM" id="SSF63882">
    <property type="entry name" value="MoeA N-terminal region -like"/>
    <property type="match status" value="1"/>
</dbReference>
<dbReference type="Proteomes" id="UP000472727">
    <property type="component" value="Unassembled WGS sequence"/>
</dbReference>
<name>A0A7C8QMJ7_ORBOL</name>
<organism evidence="8 9">
    <name type="scientific">Orbilia oligospora</name>
    <name type="common">Nematode-trapping fungus</name>
    <name type="synonym">Arthrobotrys oligospora</name>
    <dbReference type="NCBI Taxonomy" id="2813651"/>
    <lineage>
        <taxon>Eukaryota</taxon>
        <taxon>Fungi</taxon>
        <taxon>Dikarya</taxon>
        <taxon>Ascomycota</taxon>
        <taxon>Pezizomycotina</taxon>
        <taxon>Orbiliomycetes</taxon>
        <taxon>Orbiliales</taxon>
        <taxon>Orbiliaceae</taxon>
        <taxon>Orbilia</taxon>
    </lineage>
</organism>
<comment type="caution">
    <text evidence="8">The sequence shown here is derived from an EMBL/GenBank/DDBJ whole genome shotgun (WGS) entry which is preliminary data.</text>
</comment>
<dbReference type="GO" id="GO:0046872">
    <property type="term" value="F:metal ion binding"/>
    <property type="evidence" value="ECO:0007669"/>
    <property type="project" value="UniProtKB-UniRule"/>
</dbReference>
<dbReference type="NCBIfam" id="NF045515">
    <property type="entry name" value="Glp_gephyrin"/>
    <property type="match status" value="1"/>
</dbReference>
<dbReference type="InterPro" id="IPR036135">
    <property type="entry name" value="MoeA_linker/N_sf"/>
</dbReference>
<dbReference type="InterPro" id="IPR036688">
    <property type="entry name" value="MoeA_C_domain_IV_sf"/>
</dbReference>
<reference evidence="8 9" key="1">
    <citation type="submission" date="2019-06" db="EMBL/GenBank/DDBJ databases">
        <authorList>
            <person name="Palmer J.M."/>
        </authorList>
    </citation>
    <scope>NUCLEOTIDE SEQUENCE [LARGE SCALE GENOMIC DNA]</scope>
    <source>
        <strain evidence="8 9">TWF106</strain>
    </source>
</reference>
<accession>A0A7C8QMJ7</accession>
<dbReference type="GO" id="GO:0061598">
    <property type="term" value="F:molybdopterin adenylyltransferase activity"/>
    <property type="evidence" value="ECO:0007669"/>
    <property type="project" value="UniProtKB-UniRule"/>
</dbReference>
<dbReference type="UniPathway" id="UPA00344"/>
<feature type="domain" description="MoaB/Mog" evidence="7">
    <location>
        <begin position="445"/>
        <end position="591"/>
    </location>
</feature>
<dbReference type="CDD" id="cd00887">
    <property type="entry name" value="MoeA"/>
    <property type="match status" value="1"/>
</dbReference>
<keyword evidence="5" id="KW-0808">Transferase</keyword>
<comment type="similarity">
    <text evidence="5">Belongs to the MoeA family.</text>
</comment>
<dbReference type="Gene3D" id="3.40.980.10">
    <property type="entry name" value="MoaB/Mog-like domain"/>
    <property type="match status" value="2"/>
</dbReference>
<dbReference type="SUPFAM" id="SSF53218">
    <property type="entry name" value="Molybdenum cofactor biosynthesis proteins"/>
    <property type="match status" value="2"/>
</dbReference>
<dbReference type="Gene3D" id="2.170.190.11">
    <property type="entry name" value="Molybdopterin biosynthesis moea protein, domain 3"/>
    <property type="match status" value="1"/>
</dbReference>
<comment type="similarity">
    <text evidence="2">In the N-terminal section; belongs to the MoaB/Mog family.</text>
</comment>
<protein>
    <recommendedName>
        <fullName evidence="7">MoaB/Mog domain-containing protein</fullName>
    </recommendedName>
</protein>
<evidence type="ECO:0000259" key="7">
    <source>
        <dbReference type="SMART" id="SM00852"/>
    </source>
</evidence>
<evidence type="ECO:0000256" key="3">
    <source>
        <dbReference type="ARBA" id="ARBA00008339"/>
    </source>
</evidence>
<dbReference type="InterPro" id="IPR038987">
    <property type="entry name" value="MoeA-like"/>
</dbReference>